<evidence type="ECO:0000313" key="5">
    <source>
        <dbReference type="Proteomes" id="UP000838763"/>
    </source>
</evidence>
<gene>
    <name evidence="4" type="ORF">PPNO1_LOCUS2796</name>
</gene>
<evidence type="ECO:0000256" key="2">
    <source>
        <dbReference type="SAM" id="SignalP"/>
    </source>
</evidence>
<sequence length="838" mass="94575">MILPPFLFNLCVYLLNMAFWPYPDVPDFLHVTNEAGETAPLVLPIIQPSPDVSSRPWIRYPYQLLPTPTSIRILRLDISDQLGSAADLVTSPVRGSIIVRDLRDDPKYIALSYTWGDPLTLYDERDPVSPPNDWTAPAFEIFCDGHPVSVTTNLYTALLSLRARAVAGEWQTSVAGRKDKWRPVGRSPSTESSPNDPDRLVSVQTYDVWIDAVCINQADVAERASQVGIMQHIFSRAIVVVAWLGGDDSNSRRSTQTMGRILGKLSSASRINSESWVRLYAFLNRSWFKRAWVVQEARLSRHAVFLCGLRCISMVDVLHTSFAFHYSVYTRDLILQAEAQVSGHRDPEVWGAPIDYFEEDIQVRLYRPRPTPGYTPNVLPHMLLNRGYCAFHRQDYRPISSLGKALELFRSTIASDPRDKVFAFLGLLSDLRFDLKQSPPLTFSKTTRDVPAPVPDYTKSVTQVYTDASVYLMQSTTNLIQLFELKEPRFEDEAGALPSWVPDFSIAARGVFDLFEPRCIKMWATCGSVKSNCFRLLDERTLRVSGRRVAHIEHKAAQAYSVDTLPEIADLLTHIPEESEIRAPRLTAPVLSFHSLDKSADKARLLRLKGTHAGQVTIQSRFEVLWRTLLHNKWNDDISMDLWRGYPAPEGLGEVFLALIKQGITMLRLRLLEPMFGHYTDFAAYSGIILVKHPYPRSFSTCTERNYYGERQKLMTAAYEKFKGERAWDDDVVPDQFLIDIDGMYKDIPPAFPGVGSMLASYGDPTTGKPSNVPERLLQGSSIPSGHHIKKSVELVVSQYGSDCRLFVTSTARLGLGPHTAREGTRYGSWKAARCRLC</sequence>
<dbReference type="OrthoDB" id="3548654at2759"/>
<reference evidence="4" key="1">
    <citation type="submission" date="2022-11" db="EMBL/GenBank/DDBJ databases">
        <authorList>
            <person name="Scott C."/>
            <person name="Bruce N."/>
        </authorList>
    </citation>
    <scope>NUCLEOTIDE SEQUENCE</scope>
</reference>
<dbReference type="AlphaFoldDB" id="A0A9P1M982"/>
<protein>
    <recommendedName>
        <fullName evidence="3">Heterokaryon incompatibility domain-containing protein</fullName>
    </recommendedName>
</protein>
<comment type="caution">
    <text evidence="4">The sequence shown here is derived from an EMBL/GenBank/DDBJ whole genome shotgun (WGS) entry which is preliminary data.</text>
</comment>
<evidence type="ECO:0000259" key="3">
    <source>
        <dbReference type="Pfam" id="PF06985"/>
    </source>
</evidence>
<feature type="chain" id="PRO_5040469559" description="Heterokaryon incompatibility domain-containing protein" evidence="2">
    <location>
        <begin position="19"/>
        <end position="838"/>
    </location>
</feature>
<feature type="signal peptide" evidence="2">
    <location>
        <begin position="1"/>
        <end position="18"/>
    </location>
</feature>
<dbReference type="PANTHER" id="PTHR24148:SF64">
    <property type="entry name" value="HETEROKARYON INCOMPATIBILITY DOMAIN-CONTAINING PROTEIN"/>
    <property type="match status" value="1"/>
</dbReference>
<dbReference type="Pfam" id="PF06985">
    <property type="entry name" value="HET"/>
    <property type="match status" value="1"/>
</dbReference>
<keyword evidence="5" id="KW-1185">Reference proteome</keyword>
<dbReference type="InterPro" id="IPR010730">
    <property type="entry name" value="HET"/>
</dbReference>
<organism evidence="4 5">
    <name type="scientific">Parascedosporium putredinis</name>
    <dbReference type="NCBI Taxonomy" id="1442378"/>
    <lineage>
        <taxon>Eukaryota</taxon>
        <taxon>Fungi</taxon>
        <taxon>Dikarya</taxon>
        <taxon>Ascomycota</taxon>
        <taxon>Pezizomycotina</taxon>
        <taxon>Sordariomycetes</taxon>
        <taxon>Hypocreomycetidae</taxon>
        <taxon>Microascales</taxon>
        <taxon>Microascaceae</taxon>
        <taxon>Parascedosporium</taxon>
    </lineage>
</organism>
<evidence type="ECO:0000256" key="1">
    <source>
        <dbReference type="SAM" id="MobiDB-lite"/>
    </source>
</evidence>
<accession>A0A9P1M982</accession>
<feature type="domain" description="Heterokaryon incompatibility" evidence="3">
    <location>
        <begin position="208"/>
        <end position="296"/>
    </location>
</feature>
<name>A0A9P1M982_9PEZI</name>
<proteinExistence type="predicted"/>
<dbReference type="Proteomes" id="UP000838763">
    <property type="component" value="Unassembled WGS sequence"/>
</dbReference>
<keyword evidence="2" id="KW-0732">Signal</keyword>
<feature type="region of interest" description="Disordered" evidence="1">
    <location>
        <begin position="177"/>
        <end position="199"/>
    </location>
</feature>
<dbReference type="EMBL" id="CALLCH030000007">
    <property type="protein sequence ID" value="CAI4213044.1"/>
    <property type="molecule type" value="Genomic_DNA"/>
</dbReference>
<dbReference type="PANTHER" id="PTHR24148">
    <property type="entry name" value="ANKYRIN REPEAT DOMAIN-CONTAINING PROTEIN 39 HOMOLOG-RELATED"/>
    <property type="match status" value="1"/>
</dbReference>
<dbReference type="InterPro" id="IPR052895">
    <property type="entry name" value="HetReg/Transcr_Mod"/>
</dbReference>
<evidence type="ECO:0000313" key="4">
    <source>
        <dbReference type="EMBL" id="CAI4213044.1"/>
    </source>
</evidence>